<dbReference type="AlphaFoldDB" id="A0A0E9PTR0"/>
<proteinExistence type="predicted"/>
<sequence>MMVLRFRLRSMESYTLASTGTFWPQTWFPLPGRSNLAATGSFRQSDSDSQASLKINQEMV</sequence>
<accession>A0A0E9PTR0</accession>
<reference evidence="2" key="1">
    <citation type="submission" date="2014-11" db="EMBL/GenBank/DDBJ databases">
        <authorList>
            <person name="Amaro Gonzalez C."/>
        </authorList>
    </citation>
    <scope>NUCLEOTIDE SEQUENCE</scope>
</reference>
<organism evidence="2">
    <name type="scientific">Anguilla anguilla</name>
    <name type="common">European freshwater eel</name>
    <name type="synonym">Muraena anguilla</name>
    <dbReference type="NCBI Taxonomy" id="7936"/>
    <lineage>
        <taxon>Eukaryota</taxon>
        <taxon>Metazoa</taxon>
        <taxon>Chordata</taxon>
        <taxon>Craniata</taxon>
        <taxon>Vertebrata</taxon>
        <taxon>Euteleostomi</taxon>
        <taxon>Actinopterygii</taxon>
        <taxon>Neopterygii</taxon>
        <taxon>Teleostei</taxon>
        <taxon>Anguilliformes</taxon>
        <taxon>Anguillidae</taxon>
        <taxon>Anguilla</taxon>
    </lineage>
</organism>
<dbReference type="EMBL" id="GBXM01100708">
    <property type="protein sequence ID" value="JAH07869.1"/>
    <property type="molecule type" value="Transcribed_RNA"/>
</dbReference>
<reference evidence="2" key="2">
    <citation type="journal article" date="2015" name="Fish Shellfish Immunol.">
        <title>Early steps in the European eel (Anguilla anguilla)-Vibrio vulnificus interaction in the gills: Role of the RtxA13 toxin.</title>
        <authorList>
            <person name="Callol A."/>
            <person name="Pajuelo D."/>
            <person name="Ebbesson L."/>
            <person name="Teles M."/>
            <person name="MacKenzie S."/>
            <person name="Amaro C."/>
        </authorList>
    </citation>
    <scope>NUCLEOTIDE SEQUENCE</scope>
</reference>
<evidence type="ECO:0000313" key="2">
    <source>
        <dbReference type="EMBL" id="JAH07869.1"/>
    </source>
</evidence>
<protein>
    <submittedName>
        <fullName evidence="2">Uncharacterized protein</fullName>
    </submittedName>
</protein>
<name>A0A0E9PTR0_ANGAN</name>
<evidence type="ECO:0000256" key="1">
    <source>
        <dbReference type="SAM" id="MobiDB-lite"/>
    </source>
</evidence>
<feature type="region of interest" description="Disordered" evidence="1">
    <location>
        <begin position="39"/>
        <end position="60"/>
    </location>
</feature>